<evidence type="ECO:0000313" key="1">
    <source>
        <dbReference type="EMBL" id="QTX04545.1"/>
    </source>
</evidence>
<evidence type="ECO:0000313" key="2">
    <source>
        <dbReference type="Proteomes" id="UP000671914"/>
    </source>
</evidence>
<dbReference type="RefSeq" id="WP_210898239.1">
    <property type="nucleotide sequence ID" value="NZ_CP071696.1"/>
</dbReference>
<name>A0A975FL75_9MICO</name>
<sequence>MDLTPSLGDLAVRLGIDPDALEPAERTRAEAATLAVAEVTPATAEAWVLKCPPIVPLVILKAARREFENPRGIEQETFADHSARLSDASGVYLTWRERSLIRRAAGHRGTRTVHFGTAH</sequence>
<gene>
    <name evidence="1" type="ORF">G127AT_14990</name>
</gene>
<dbReference type="KEGG" id="aarc:G127AT_14990"/>
<keyword evidence="2" id="KW-1185">Reference proteome</keyword>
<dbReference type="Proteomes" id="UP000671914">
    <property type="component" value="Chromosome"/>
</dbReference>
<proteinExistence type="predicted"/>
<reference evidence="1" key="1">
    <citation type="submission" date="2021-03" db="EMBL/GenBank/DDBJ databases">
        <title>Agromyces archimandritus sp. nov., isolated from the cockroach Archimandrita tessellata.</title>
        <authorList>
            <person name="Guzman J."/>
            <person name="Ortuzar M."/>
            <person name="Poehlein A."/>
            <person name="Daniel R."/>
            <person name="Trujillo M."/>
            <person name="Vilcinskas A."/>
        </authorList>
    </citation>
    <scope>NUCLEOTIDE SEQUENCE</scope>
    <source>
        <strain evidence="1">G127AT</strain>
    </source>
</reference>
<dbReference type="EMBL" id="CP071696">
    <property type="protein sequence ID" value="QTX04545.1"/>
    <property type="molecule type" value="Genomic_DNA"/>
</dbReference>
<organism evidence="1 2">
    <name type="scientific">Agromyces archimandritae</name>
    <dbReference type="NCBI Taxonomy" id="2781962"/>
    <lineage>
        <taxon>Bacteria</taxon>
        <taxon>Bacillati</taxon>
        <taxon>Actinomycetota</taxon>
        <taxon>Actinomycetes</taxon>
        <taxon>Micrococcales</taxon>
        <taxon>Microbacteriaceae</taxon>
        <taxon>Agromyces</taxon>
    </lineage>
</organism>
<accession>A0A975FL75</accession>
<dbReference type="AlphaFoldDB" id="A0A975FL75"/>
<protein>
    <submittedName>
        <fullName evidence="1">Uncharacterized protein</fullName>
    </submittedName>
</protein>